<evidence type="ECO:0000256" key="7">
    <source>
        <dbReference type="ARBA" id="ARBA00022833"/>
    </source>
</evidence>
<evidence type="ECO:0000256" key="4">
    <source>
        <dbReference type="ARBA" id="ARBA00010178"/>
    </source>
</evidence>
<dbReference type="GO" id="GO:0046872">
    <property type="term" value="F:metal ion binding"/>
    <property type="evidence" value="ECO:0007669"/>
    <property type="project" value="UniProtKB-KW"/>
</dbReference>
<keyword evidence="5" id="KW-0479">Metal-binding</keyword>
<evidence type="ECO:0000256" key="1">
    <source>
        <dbReference type="ARBA" id="ARBA00001947"/>
    </source>
</evidence>
<dbReference type="Gene3D" id="3.40.50.1820">
    <property type="entry name" value="alpha/beta hydrolase"/>
    <property type="match status" value="1"/>
</dbReference>
<dbReference type="PANTHER" id="PTHR21256:SF14">
    <property type="entry name" value="HISTIDINOL DEHYDROGENASE"/>
    <property type="match status" value="1"/>
</dbReference>
<dbReference type="SUPFAM" id="SSF53474">
    <property type="entry name" value="alpha/beta-Hydrolases"/>
    <property type="match status" value="1"/>
</dbReference>
<feature type="domain" description="Carboxylesterase type B" evidence="10">
    <location>
        <begin position="454"/>
        <end position="981"/>
    </location>
</feature>
<keyword evidence="7" id="KW-0862">Zinc</keyword>
<keyword evidence="6" id="KW-0378">Hydrolase</keyword>
<dbReference type="GO" id="GO:0051287">
    <property type="term" value="F:NAD binding"/>
    <property type="evidence" value="ECO:0007669"/>
    <property type="project" value="InterPro"/>
</dbReference>
<dbReference type="SUPFAM" id="SSF53720">
    <property type="entry name" value="ALDH-like"/>
    <property type="match status" value="1"/>
</dbReference>
<evidence type="ECO:0000259" key="10">
    <source>
        <dbReference type="Pfam" id="PF00135"/>
    </source>
</evidence>
<dbReference type="PRINTS" id="PR00083">
    <property type="entry name" value="HOLDHDRGNASE"/>
</dbReference>
<evidence type="ECO:0000256" key="8">
    <source>
        <dbReference type="ARBA" id="ARBA00023002"/>
    </source>
</evidence>
<dbReference type="GO" id="GO:0000105">
    <property type="term" value="P:L-histidine biosynthetic process"/>
    <property type="evidence" value="ECO:0007669"/>
    <property type="project" value="UniProtKB-UniPathway"/>
</dbReference>
<dbReference type="KEGG" id="trg:TRUGW13939_04756"/>
<dbReference type="GO" id="GO:0005829">
    <property type="term" value="C:cytosol"/>
    <property type="evidence" value="ECO:0007669"/>
    <property type="project" value="TreeGrafter"/>
</dbReference>
<dbReference type="GeneID" id="55992256"/>
<dbReference type="GO" id="GO:0016787">
    <property type="term" value="F:hydrolase activity"/>
    <property type="evidence" value="ECO:0007669"/>
    <property type="project" value="UniProtKB-KW"/>
</dbReference>
<comment type="similarity">
    <text evidence="4 9">Belongs to the histidinol dehydrogenase family.</text>
</comment>
<dbReference type="Pfam" id="PF00135">
    <property type="entry name" value="COesterase"/>
    <property type="match status" value="1"/>
</dbReference>
<dbReference type="FunFam" id="3.40.50.1980:FF:000001">
    <property type="entry name" value="Histidinol dehydrogenase"/>
    <property type="match status" value="1"/>
</dbReference>
<dbReference type="Pfam" id="PF00815">
    <property type="entry name" value="Histidinol_dh"/>
    <property type="match status" value="1"/>
</dbReference>
<dbReference type="UniPathway" id="UPA00031">
    <property type="reaction ID" value="UER00014"/>
</dbReference>
<evidence type="ECO:0000256" key="5">
    <source>
        <dbReference type="ARBA" id="ARBA00022723"/>
    </source>
</evidence>
<dbReference type="RefSeq" id="XP_035343816.1">
    <property type="nucleotide sequence ID" value="XM_035487923.1"/>
</dbReference>
<protein>
    <recommendedName>
        <fullName evidence="10">Carboxylesterase type B domain-containing protein</fullName>
    </recommendedName>
</protein>
<name>A0A7H8QV82_TALRU</name>
<keyword evidence="8" id="KW-0560">Oxidoreductase</keyword>
<evidence type="ECO:0000256" key="2">
    <source>
        <dbReference type="ARBA" id="ARBA00004940"/>
    </source>
</evidence>
<keyword evidence="12" id="KW-1185">Reference proteome</keyword>
<dbReference type="InterPro" id="IPR012131">
    <property type="entry name" value="Hstdl_DH"/>
</dbReference>
<dbReference type="GO" id="GO:0004399">
    <property type="term" value="F:histidinol dehydrogenase activity"/>
    <property type="evidence" value="ECO:0007669"/>
    <property type="project" value="UniProtKB-ARBA"/>
</dbReference>
<dbReference type="CDD" id="cd06572">
    <property type="entry name" value="Histidinol_dh"/>
    <property type="match status" value="1"/>
</dbReference>
<organism evidence="11 12">
    <name type="scientific">Talaromyces rugulosus</name>
    <name type="common">Penicillium rugulosum</name>
    <dbReference type="NCBI Taxonomy" id="121627"/>
    <lineage>
        <taxon>Eukaryota</taxon>
        <taxon>Fungi</taxon>
        <taxon>Dikarya</taxon>
        <taxon>Ascomycota</taxon>
        <taxon>Pezizomycotina</taxon>
        <taxon>Eurotiomycetes</taxon>
        <taxon>Eurotiomycetidae</taxon>
        <taxon>Eurotiales</taxon>
        <taxon>Trichocomaceae</taxon>
        <taxon>Talaromyces</taxon>
        <taxon>Talaromyces sect. Islandici</taxon>
    </lineage>
</organism>
<dbReference type="InterPro" id="IPR019826">
    <property type="entry name" value="Carboxylesterase_B_AS"/>
</dbReference>
<dbReference type="InterPro" id="IPR002018">
    <property type="entry name" value="CarbesteraseB"/>
</dbReference>
<gene>
    <name evidence="11" type="ORF">TRUGW13939_04756</name>
</gene>
<dbReference type="PANTHER" id="PTHR21256">
    <property type="entry name" value="HISTIDINOL DEHYDROGENASE HDH"/>
    <property type="match status" value="1"/>
</dbReference>
<sequence>MTLKHLKGPANKAISNGTSVDVAGTVKKVLDDIKADGDQAVGKYSAQFDHWSPASFKLSQDQIDAAIAAVPSQTIDDIKTAQQNIRKFAEAQRDSLREFELEIEPGVFLGQKNTPINRVGAYIPGGRYPLLASAHMTILTAKVAGVPHVTACTPPSAGAVPNATIAAIHLAGADEIYLLGGVQAIGAMALGTESIAPVDFLAGPGNAFVAEAKRQLFGQVGIDLFAGPTEILVIADEEADPYTCAVDLLSQAEHGPDSPAILLTTSESVGQKTIEYIDSLLKVLPTAPVAGAAWESFGQVIVVDTMEEIWQVADDIASEHVEVLTKSPRDALKCMKNYGALFLGEGTCVSYGDKCIGTNHVLPTRKAARYTGGLWVGKFLRTTTYQEVKNSDASGRLGRLCGRASRAENFEGHARSGDLRAHKFLGDKVEWINQTSGLPFVRASQNSPTAPVATVQNGSYIGVHNDVYNVDYFLGMPFAQPPIGDLRLALPASLNSSFGTRNATRLGPGCIEFSIAGFDRPLSEDCLSINVYRPSGYEKERLPVLVWIYGYVHMKQILKKIPEVDSIVRGGFVQGLNTDPRYNLTFIVKNSVAMGKPIIAASINYRLGGFGFLDSPQLREEGLSNLGLRDQRLALHWVQENIHAFGGDSSKVTIWGQSAGAMSVGSQILAFGGRNDSLFRAAIADSGGPLGAQPPTANESLATWDNIVDIAGSSSATDQISCLRSVSVANYTNAANQTSGSYSPVYDGDFLPTYNSEQVKSGEFLKVPLIIGSNVDEGTEFVGGAPYIGALPSTTYPNTTSFLSVAEGYVRNTSQLEPVLAALSVLYPDIPAISVPHSYHGRLNSTFGAQYARIATLAGDLVIHRGRRLSAQSWSKHGVPVYSYNFAAWPIGGLPNFTGTTHFTEIQLIFDNEDGNGYLYPWYPSGSEFTRQGKAFTSLARLMSRMWISFVTDLNPNYHGITKDYRGSAIPEWPLYAANSTDALDGYGVNYRFDLEEPSLAIVEKDTWRAEALAYLIDNSASIFGS</sequence>
<dbReference type="Proteomes" id="UP000509510">
    <property type="component" value="Chromosome II"/>
</dbReference>
<reference evidence="12" key="1">
    <citation type="submission" date="2020-06" db="EMBL/GenBank/DDBJ databases">
        <title>A chromosome-scale genome assembly of Talaromyces rugulosus W13939.</title>
        <authorList>
            <person name="Wang B."/>
            <person name="Guo L."/>
            <person name="Ye K."/>
            <person name="Wang L."/>
        </authorList>
    </citation>
    <scope>NUCLEOTIDE SEQUENCE [LARGE SCALE GENOMIC DNA]</scope>
    <source>
        <strain evidence="12">W13939</strain>
    </source>
</reference>
<dbReference type="InterPro" id="IPR016161">
    <property type="entry name" value="Ald_DH/histidinol_DH"/>
</dbReference>
<dbReference type="InterPro" id="IPR001692">
    <property type="entry name" value="Histidinol_DH_CS"/>
</dbReference>
<dbReference type="Gene3D" id="1.20.5.1300">
    <property type="match status" value="1"/>
</dbReference>
<evidence type="ECO:0000313" key="12">
    <source>
        <dbReference type="Proteomes" id="UP000509510"/>
    </source>
</evidence>
<dbReference type="EMBL" id="CP055899">
    <property type="protein sequence ID" value="QKX57638.1"/>
    <property type="molecule type" value="Genomic_DNA"/>
</dbReference>
<comment type="similarity">
    <text evidence="3">Belongs to the type-B carboxylesterase/lipase family.</text>
</comment>
<dbReference type="InterPro" id="IPR029058">
    <property type="entry name" value="AB_hydrolase_fold"/>
</dbReference>
<dbReference type="OrthoDB" id="408631at2759"/>
<evidence type="ECO:0000313" key="11">
    <source>
        <dbReference type="EMBL" id="QKX57638.1"/>
    </source>
</evidence>
<dbReference type="PROSITE" id="PS00611">
    <property type="entry name" value="HISOL_DEHYDROGENASE"/>
    <property type="match status" value="1"/>
</dbReference>
<proteinExistence type="inferred from homology"/>
<dbReference type="NCBIfam" id="TIGR00069">
    <property type="entry name" value="hisD"/>
    <property type="match status" value="1"/>
</dbReference>
<dbReference type="FunFam" id="3.40.50.1980:FF:000026">
    <property type="entry name" value="Histidinol dehydrogenase"/>
    <property type="match status" value="1"/>
</dbReference>
<evidence type="ECO:0000256" key="3">
    <source>
        <dbReference type="ARBA" id="ARBA00005964"/>
    </source>
</evidence>
<evidence type="ECO:0000256" key="6">
    <source>
        <dbReference type="ARBA" id="ARBA00022801"/>
    </source>
</evidence>
<comment type="pathway">
    <text evidence="2">Amino-acid biosynthesis; L-histidine biosynthesis; L-histidine from 5-phospho-alpha-D-ribose 1-diphosphate: step 9/9.</text>
</comment>
<dbReference type="Gene3D" id="3.40.50.1980">
    <property type="entry name" value="Nitrogenase molybdenum iron protein domain"/>
    <property type="match status" value="2"/>
</dbReference>
<evidence type="ECO:0000256" key="9">
    <source>
        <dbReference type="RuleBase" id="RU004175"/>
    </source>
</evidence>
<dbReference type="AlphaFoldDB" id="A0A7H8QV82"/>
<dbReference type="PROSITE" id="PS00122">
    <property type="entry name" value="CARBOXYLESTERASE_B_1"/>
    <property type="match status" value="1"/>
</dbReference>
<comment type="cofactor">
    <cofactor evidence="1">
        <name>Zn(2+)</name>
        <dbReference type="ChEBI" id="CHEBI:29105"/>
    </cofactor>
</comment>
<accession>A0A7H8QV82</accession>